<evidence type="ECO:0008006" key="3">
    <source>
        <dbReference type="Google" id="ProtNLM"/>
    </source>
</evidence>
<name>A0ABP5C2T4_9PSEU</name>
<proteinExistence type="predicted"/>
<gene>
    <name evidence="1" type="ORF">GCM10009754_27890</name>
</gene>
<accession>A0ABP5C2T4</accession>
<sequence>MSEETYESVMSEARTAMGRREWAEAYRRFGRAHGLGHDLLADHLAAHRGMIRAAWRGGRVDRALLNVVLLVAAALFDRDAKPAAR</sequence>
<evidence type="ECO:0000313" key="1">
    <source>
        <dbReference type="EMBL" id="GAA1956387.1"/>
    </source>
</evidence>
<dbReference type="Pfam" id="PF12487">
    <property type="entry name" value="DUF3703"/>
    <property type="match status" value="1"/>
</dbReference>
<dbReference type="InterPro" id="IPR022172">
    <property type="entry name" value="DUF3703"/>
</dbReference>
<keyword evidence="2" id="KW-1185">Reference proteome</keyword>
<dbReference type="EMBL" id="BAAANN010000009">
    <property type="protein sequence ID" value="GAA1956387.1"/>
    <property type="molecule type" value="Genomic_DNA"/>
</dbReference>
<reference evidence="2" key="1">
    <citation type="journal article" date="2019" name="Int. J. Syst. Evol. Microbiol.">
        <title>The Global Catalogue of Microorganisms (GCM) 10K type strain sequencing project: providing services to taxonomists for standard genome sequencing and annotation.</title>
        <authorList>
            <consortium name="The Broad Institute Genomics Platform"/>
            <consortium name="The Broad Institute Genome Sequencing Center for Infectious Disease"/>
            <person name="Wu L."/>
            <person name="Ma J."/>
        </authorList>
    </citation>
    <scope>NUCLEOTIDE SEQUENCE [LARGE SCALE GENOMIC DNA]</scope>
    <source>
        <strain evidence="2">JCM 14545</strain>
    </source>
</reference>
<organism evidence="1 2">
    <name type="scientific">Amycolatopsis minnesotensis</name>
    <dbReference type="NCBI Taxonomy" id="337894"/>
    <lineage>
        <taxon>Bacteria</taxon>
        <taxon>Bacillati</taxon>
        <taxon>Actinomycetota</taxon>
        <taxon>Actinomycetes</taxon>
        <taxon>Pseudonocardiales</taxon>
        <taxon>Pseudonocardiaceae</taxon>
        <taxon>Amycolatopsis</taxon>
    </lineage>
</organism>
<dbReference type="Proteomes" id="UP001501116">
    <property type="component" value="Unassembled WGS sequence"/>
</dbReference>
<evidence type="ECO:0000313" key="2">
    <source>
        <dbReference type="Proteomes" id="UP001501116"/>
    </source>
</evidence>
<protein>
    <recommendedName>
        <fullName evidence="3">DUF3703 domain-containing protein</fullName>
    </recommendedName>
</protein>
<dbReference type="RefSeq" id="WP_344417585.1">
    <property type="nucleotide sequence ID" value="NZ_BAAANN010000009.1"/>
</dbReference>
<comment type="caution">
    <text evidence="1">The sequence shown here is derived from an EMBL/GenBank/DDBJ whole genome shotgun (WGS) entry which is preliminary data.</text>
</comment>